<dbReference type="Pfam" id="PF00440">
    <property type="entry name" value="TetR_N"/>
    <property type="match status" value="1"/>
</dbReference>
<dbReference type="Gene3D" id="1.10.10.60">
    <property type="entry name" value="Homeodomain-like"/>
    <property type="match status" value="1"/>
</dbReference>
<dbReference type="PROSITE" id="PS01081">
    <property type="entry name" value="HTH_TETR_1"/>
    <property type="match status" value="1"/>
</dbReference>
<keyword evidence="1" id="KW-0805">Transcription regulation</keyword>
<evidence type="ECO:0000256" key="4">
    <source>
        <dbReference type="PROSITE-ProRule" id="PRU00335"/>
    </source>
</evidence>
<dbReference type="InterPro" id="IPR050109">
    <property type="entry name" value="HTH-type_TetR-like_transc_reg"/>
</dbReference>
<name>A0ABS4W477_9PSEU</name>
<evidence type="ECO:0000256" key="3">
    <source>
        <dbReference type="ARBA" id="ARBA00023163"/>
    </source>
</evidence>
<dbReference type="Gene3D" id="1.10.357.10">
    <property type="entry name" value="Tetracycline Repressor, domain 2"/>
    <property type="match status" value="1"/>
</dbReference>
<proteinExistence type="predicted"/>
<feature type="DNA-binding region" description="H-T-H motif" evidence="4">
    <location>
        <begin position="29"/>
        <end position="48"/>
    </location>
</feature>
<dbReference type="InterPro" id="IPR009057">
    <property type="entry name" value="Homeodomain-like_sf"/>
</dbReference>
<comment type="caution">
    <text evidence="6">The sequence shown here is derived from an EMBL/GenBank/DDBJ whole genome shotgun (WGS) entry which is preliminary data.</text>
</comment>
<dbReference type="SUPFAM" id="SSF46689">
    <property type="entry name" value="Homeodomain-like"/>
    <property type="match status" value="1"/>
</dbReference>
<dbReference type="RefSeq" id="WP_210034623.1">
    <property type="nucleotide sequence ID" value="NZ_JAGINU010000001.1"/>
</dbReference>
<keyword evidence="2 4" id="KW-0238">DNA-binding</keyword>
<evidence type="ECO:0000313" key="6">
    <source>
        <dbReference type="EMBL" id="MBP2370996.1"/>
    </source>
</evidence>
<dbReference type="Pfam" id="PF17932">
    <property type="entry name" value="TetR_C_24"/>
    <property type="match status" value="1"/>
</dbReference>
<dbReference type="EMBL" id="JAGINU010000001">
    <property type="protein sequence ID" value="MBP2370996.1"/>
    <property type="molecule type" value="Genomic_DNA"/>
</dbReference>
<dbReference type="InterPro" id="IPR041490">
    <property type="entry name" value="KstR2_TetR_C"/>
</dbReference>
<evidence type="ECO:0000256" key="1">
    <source>
        <dbReference type="ARBA" id="ARBA00023015"/>
    </source>
</evidence>
<dbReference type="InterPro" id="IPR036271">
    <property type="entry name" value="Tet_transcr_reg_TetR-rel_C_sf"/>
</dbReference>
<reference evidence="6 7" key="1">
    <citation type="submission" date="2021-03" db="EMBL/GenBank/DDBJ databases">
        <title>Sequencing the genomes of 1000 actinobacteria strains.</title>
        <authorList>
            <person name="Klenk H.-P."/>
        </authorList>
    </citation>
    <scope>NUCLEOTIDE SEQUENCE [LARGE SCALE GENOMIC DNA]</scope>
    <source>
        <strain evidence="6 7">DSM 45256</strain>
    </source>
</reference>
<organism evidence="6 7">
    <name type="scientific">Pseudonocardia parietis</name>
    <dbReference type="NCBI Taxonomy" id="570936"/>
    <lineage>
        <taxon>Bacteria</taxon>
        <taxon>Bacillati</taxon>
        <taxon>Actinomycetota</taxon>
        <taxon>Actinomycetes</taxon>
        <taxon>Pseudonocardiales</taxon>
        <taxon>Pseudonocardiaceae</taxon>
        <taxon>Pseudonocardia</taxon>
    </lineage>
</organism>
<dbReference type="PRINTS" id="PR00455">
    <property type="entry name" value="HTHTETR"/>
</dbReference>
<dbReference type="PROSITE" id="PS50977">
    <property type="entry name" value="HTH_TETR_2"/>
    <property type="match status" value="1"/>
</dbReference>
<evidence type="ECO:0000256" key="2">
    <source>
        <dbReference type="ARBA" id="ARBA00023125"/>
    </source>
</evidence>
<dbReference type="PANTHER" id="PTHR30055">
    <property type="entry name" value="HTH-TYPE TRANSCRIPTIONAL REGULATOR RUTR"/>
    <property type="match status" value="1"/>
</dbReference>
<dbReference type="InterPro" id="IPR023772">
    <property type="entry name" value="DNA-bd_HTH_TetR-type_CS"/>
</dbReference>
<dbReference type="Proteomes" id="UP001519295">
    <property type="component" value="Unassembled WGS sequence"/>
</dbReference>
<keyword evidence="3" id="KW-0804">Transcription</keyword>
<dbReference type="SUPFAM" id="SSF48498">
    <property type="entry name" value="Tetracyclin repressor-like, C-terminal domain"/>
    <property type="match status" value="1"/>
</dbReference>
<evidence type="ECO:0000259" key="5">
    <source>
        <dbReference type="PROSITE" id="PS50977"/>
    </source>
</evidence>
<gene>
    <name evidence="6" type="ORF">JOF36_006692</name>
</gene>
<feature type="domain" description="HTH tetR-type" evidence="5">
    <location>
        <begin position="6"/>
        <end position="66"/>
    </location>
</feature>
<evidence type="ECO:0000313" key="7">
    <source>
        <dbReference type="Proteomes" id="UP001519295"/>
    </source>
</evidence>
<protein>
    <submittedName>
        <fullName evidence="6">AcrR family transcriptional regulator</fullName>
    </submittedName>
</protein>
<dbReference type="PANTHER" id="PTHR30055:SF234">
    <property type="entry name" value="HTH-TYPE TRANSCRIPTIONAL REGULATOR BETI"/>
    <property type="match status" value="1"/>
</dbReference>
<accession>A0ABS4W477</accession>
<keyword evidence="7" id="KW-1185">Reference proteome</keyword>
<dbReference type="InterPro" id="IPR001647">
    <property type="entry name" value="HTH_TetR"/>
</dbReference>
<sequence length="196" mass="22254">MARQRATSVQELVDAAARVFERKGYVDATISDVATEAGVSKPTLYQYVDSKRWLLETIVEQVIYPLRHGVEEIVTSERSPRAKLEAYLRLQVDSAVRYRTYYRVLTADEHQLSPQALRNYRSWARDVNHAAEQLLHDCARAGVVRDDLDVPTAVNLINGMLLSVSRWYHGTGRLSPDELHAHVLRLLTGFVLPVVD</sequence>